<feature type="binding site" evidence="5">
    <location>
        <position position="359"/>
    </location>
    <ligand>
        <name>substrate</name>
    </ligand>
</feature>
<dbReference type="NCBIfam" id="TIGR01048">
    <property type="entry name" value="lysA"/>
    <property type="match status" value="1"/>
</dbReference>
<evidence type="ECO:0000256" key="6">
    <source>
        <dbReference type="NCBIfam" id="TIGR01048"/>
    </source>
</evidence>
<dbReference type="CDD" id="cd06828">
    <property type="entry name" value="PLPDE_III_DapDC"/>
    <property type="match status" value="1"/>
</dbReference>
<evidence type="ECO:0000256" key="4">
    <source>
        <dbReference type="ARBA" id="ARBA00023239"/>
    </source>
</evidence>
<keyword evidence="5 7" id="KW-0457">Lysine biosynthesis</keyword>
<dbReference type="Gene3D" id="2.40.37.10">
    <property type="entry name" value="Lyase, Ornithine Decarboxylase, Chain A, domain 1"/>
    <property type="match status" value="1"/>
</dbReference>
<keyword evidence="3 5" id="KW-0663">Pyridoxal phosphate</keyword>
<dbReference type="PRINTS" id="PR01179">
    <property type="entry name" value="ODADCRBXLASE"/>
</dbReference>
<comment type="catalytic activity">
    <reaction evidence="5 7">
        <text>meso-2,6-diaminopimelate + H(+) = L-lysine + CO2</text>
        <dbReference type="Rhea" id="RHEA:15101"/>
        <dbReference type="ChEBI" id="CHEBI:15378"/>
        <dbReference type="ChEBI" id="CHEBI:16526"/>
        <dbReference type="ChEBI" id="CHEBI:32551"/>
        <dbReference type="ChEBI" id="CHEBI:57791"/>
        <dbReference type="EC" id="4.1.1.20"/>
    </reaction>
</comment>
<dbReference type="SUPFAM" id="SSF50621">
    <property type="entry name" value="Alanine racemase C-terminal domain-like"/>
    <property type="match status" value="1"/>
</dbReference>
<dbReference type="InterPro" id="IPR002986">
    <property type="entry name" value="DAP_deCOOHase_LysA"/>
</dbReference>
<dbReference type="InterPro" id="IPR022644">
    <property type="entry name" value="De-COase2_N"/>
</dbReference>
<dbReference type="HAMAP" id="MF_02120">
    <property type="entry name" value="LysA"/>
    <property type="match status" value="1"/>
</dbReference>
<dbReference type="EC" id="4.1.1.20" evidence="5 6"/>
<evidence type="ECO:0000313" key="10">
    <source>
        <dbReference type="Proteomes" id="UP001314241"/>
    </source>
</evidence>
<dbReference type="InterPro" id="IPR000183">
    <property type="entry name" value="Orn/DAP/Arg_de-COase"/>
</dbReference>
<feature type="binding site" evidence="5">
    <location>
        <position position="387"/>
    </location>
    <ligand>
        <name>pyridoxal 5'-phosphate</name>
        <dbReference type="ChEBI" id="CHEBI:597326"/>
    </ligand>
</feature>
<accession>A0ABM9N5J8</accession>
<comment type="pathway">
    <text evidence="5 7">Amino-acid biosynthesis; L-lysine biosynthesis via DAP pathway; L-lysine from DL-2,6-diaminopimelate: step 1/1.</text>
</comment>
<evidence type="ECO:0000256" key="2">
    <source>
        <dbReference type="ARBA" id="ARBA00022793"/>
    </source>
</evidence>
<evidence type="ECO:0000256" key="7">
    <source>
        <dbReference type="RuleBase" id="RU003738"/>
    </source>
</evidence>
<comment type="subunit">
    <text evidence="5">Homodimer.</text>
</comment>
<keyword evidence="2 5" id="KW-0210">Decarboxylase</keyword>
<dbReference type="RefSeq" id="WP_349642031.1">
    <property type="nucleotide sequence ID" value="NZ_CAWVOH010000002.1"/>
</dbReference>
<evidence type="ECO:0000256" key="3">
    <source>
        <dbReference type="ARBA" id="ARBA00022898"/>
    </source>
</evidence>
<reference evidence="9 10" key="1">
    <citation type="submission" date="2024-01" db="EMBL/GenBank/DDBJ databases">
        <authorList>
            <person name="Botero Cardona J."/>
        </authorList>
    </citation>
    <scope>NUCLEOTIDE SEQUENCE [LARGE SCALE GENOMIC DNA]</scope>
    <source>
        <strain evidence="9 10">LMG 33000</strain>
    </source>
</reference>
<comment type="function">
    <text evidence="5">Specifically catalyzes the decarboxylation of meso-diaminopimelate (meso-DAP) to L-lysine.</text>
</comment>
<proteinExistence type="inferred from homology"/>
<keyword evidence="5" id="KW-0028">Amino-acid biosynthesis</keyword>
<dbReference type="GO" id="GO:0008836">
    <property type="term" value="F:diaminopimelate decarboxylase activity"/>
    <property type="evidence" value="ECO:0007669"/>
    <property type="project" value="UniProtKB-EC"/>
</dbReference>
<name>A0ABM9N5J8_9LACO</name>
<feature type="binding site" evidence="5">
    <location>
        <position position="387"/>
    </location>
    <ligand>
        <name>substrate</name>
    </ligand>
</feature>
<evidence type="ECO:0000256" key="1">
    <source>
        <dbReference type="ARBA" id="ARBA00001933"/>
    </source>
</evidence>
<comment type="similarity">
    <text evidence="5">Belongs to the Orn/Lys/Arg decarboxylase class-II family. LysA subfamily.</text>
</comment>
<comment type="caution">
    <text evidence="9">The sequence shown here is derived from an EMBL/GenBank/DDBJ whole genome shotgun (WGS) entry which is preliminary data.</text>
</comment>
<evidence type="ECO:0000259" key="8">
    <source>
        <dbReference type="Pfam" id="PF02784"/>
    </source>
</evidence>
<dbReference type="PROSITE" id="PS00879">
    <property type="entry name" value="ODR_DC_2_2"/>
    <property type="match status" value="1"/>
</dbReference>
<protein>
    <recommendedName>
        <fullName evidence="5 6">Diaminopimelate decarboxylase</fullName>
        <shortName evidence="5">DAP decarboxylase</shortName>
        <shortName evidence="5">DAPDC</shortName>
        <ecNumber evidence="5 6">4.1.1.20</ecNumber>
    </recommendedName>
</protein>
<evidence type="ECO:0000256" key="5">
    <source>
        <dbReference type="HAMAP-Rule" id="MF_02120"/>
    </source>
</evidence>
<feature type="binding site" evidence="5">
    <location>
        <position position="327"/>
    </location>
    <ligand>
        <name>substrate</name>
    </ligand>
</feature>
<feature type="modified residue" description="N6-(pyridoxal phosphate)lysine" evidence="5">
    <location>
        <position position="63"/>
    </location>
</feature>
<dbReference type="PANTHER" id="PTHR43727">
    <property type="entry name" value="DIAMINOPIMELATE DECARBOXYLASE"/>
    <property type="match status" value="1"/>
</dbReference>
<comment type="cofactor">
    <cofactor evidence="1 5 7">
        <name>pyridoxal 5'-phosphate</name>
        <dbReference type="ChEBI" id="CHEBI:597326"/>
    </cofactor>
</comment>
<sequence>MTNLATNSAGHLTIGGCDAVELAHQYGTPLVVYDLGIIQSQVQRFQQVFQEEGVEHAVCYASKAFANKALYQFLNRLGCHADVVSAGEISMALAAGFPAENLVFHGNNKSREELEYALEVGLGTIALDNFHEIDLLEELLAEHQQNVRVILRITPGISAHTHEYIQTGQVDSKFGFDLQSGQADEALERVLANPAFDVLGLHAHIGSQIFEEAGFEMAGQTLVDLAAHWQEEFGFTPRVIDVGGGFGIRYTEDDQPLPPEQFVRAILETIKTACRDKGLPLPAIWIEPGRSLVGPAGYSLYTVGSRKEVPGIRTYLALDGGMGDNIRPALYQADYEAVLANDVHAAVTEHVRLAGKYCESGDILIEDAPMPSAQPGDIVAILATGAYGYSMASNYNLNGKPAVVFVHNGQYYLVTRREEPVDLQQYDLDLPEEGAL</sequence>
<feature type="binding site" evidence="5">
    <location>
        <position position="331"/>
    </location>
    <ligand>
        <name>substrate</name>
    </ligand>
</feature>
<gene>
    <name evidence="5" type="primary">lysA</name>
    <name evidence="9" type="ORF">R54876_GBNLAHCA_01052</name>
</gene>
<feature type="binding site" evidence="5">
    <location>
        <position position="290"/>
    </location>
    <ligand>
        <name>substrate</name>
    </ligand>
</feature>
<dbReference type="PANTHER" id="PTHR43727:SF2">
    <property type="entry name" value="GROUP IV DECARBOXYLASE"/>
    <property type="match status" value="1"/>
</dbReference>
<keyword evidence="4 5" id="KW-0456">Lyase</keyword>
<dbReference type="InterPro" id="IPR029066">
    <property type="entry name" value="PLP-binding_barrel"/>
</dbReference>
<feature type="binding site" evidence="5">
    <location>
        <begin position="287"/>
        <end position="290"/>
    </location>
    <ligand>
        <name>pyridoxal 5'-phosphate</name>
        <dbReference type="ChEBI" id="CHEBI:597326"/>
    </ligand>
</feature>
<dbReference type="InterPro" id="IPR009006">
    <property type="entry name" value="Ala_racemase/Decarboxylase_C"/>
</dbReference>
<organism evidence="9 10">
    <name type="scientific">Eupransor demetentiae</name>
    <dbReference type="NCBI Taxonomy" id="3109584"/>
    <lineage>
        <taxon>Bacteria</taxon>
        <taxon>Bacillati</taxon>
        <taxon>Bacillota</taxon>
        <taxon>Bacilli</taxon>
        <taxon>Lactobacillales</taxon>
        <taxon>Lactobacillaceae</taxon>
        <taxon>Eupransor</taxon>
    </lineage>
</organism>
<dbReference type="SUPFAM" id="SSF51419">
    <property type="entry name" value="PLP-binding barrel"/>
    <property type="match status" value="1"/>
</dbReference>
<dbReference type="Proteomes" id="UP001314241">
    <property type="component" value="Unassembled WGS sequence"/>
</dbReference>
<dbReference type="Pfam" id="PF02784">
    <property type="entry name" value="Orn_Arg_deC_N"/>
    <property type="match status" value="1"/>
</dbReference>
<keyword evidence="10" id="KW-1185">Reference proteome</keyword>
<dbReference type="PRINTS" id="PR01181">
    <property type="entry name" value="DAPDCRBXLASE"/>
</dbReference>
<dbReference type="Gene3D" id="3.20.20.10">
    <property type="entry name" value="Alanine racemase"/>
    <property type="match status" value="1"/>
</dbReference>
<dbReference type="EMBL" id="CAWVOH010000002">
    <property type="protein sequence ID" value="CAK8054483.1"/>
    <property type="molecule type" value="Genomic_DNA"/>
</dbReference>
<feature type="binding site" evidence="5">
    <location>
        <position position="245"/>
    </location>
    <ligand>
        <name>pyridoxal 5'-phosphate</name>
        <dbReference type="ChEBI" id="CHEBI:597326"/>
    </ligand>
</feature>
<evidence type="ECO:0000313" key="9">
    <source>
        <dbReference type="EMBL" id="CAK8054483.1"/>
    </source>
</evidence>
<dbReference type="InterPro" id="IPR022657">
    <property type="entry name" value="De-COase2_CS"/>
</dbReference>
<feature type="domain" description="Orn/DAP/Arg decarboxylase 2 N-terminal" evidence="8">
    <location>
        <begin position="37"/>
        <end position="293"/>
    </location>
</feature>